<dbReference type="Proteomes" id="UP000248326">
    <property type="component" value="Unassembled WGS sequence"/>
</dbReference>
<reference evidence="2 3" key="1">
    <citation type="submission" date="2018-06" db="EMBL/GenBank/DDBJ databases">
        <title>Genomic Encyclopedia of Type Strains, Phase IV (KMG-IV): sequencing the most valuable type-strain genomes for metagenomic binning, comparative biology and taxonomic classification.</title>
        <authorList>
            <person name="Goeker M."/>
        </authorList>
    </citation>
    <scope>NUCLEOTIDE SEQUENCE [LARGE SCALE GENOMIC DNA]</scope>
    <source>
        <strain evidence="2 3">DSM 18048</strain>
    </source>
</reference>
<protein>
    <submittedName>
        <fullName evidence="2">DNA-binding SARP family transcriptional activator</fullName>
    </submittedName>
</protein>
<feature type="domain" description="Bacterial transcriptional activator" evidence="1">
    <location>
        <begin position="106"/>
        <end position="239"/>
    </location>
</feature>
<dbReference type="OrthoDB" id="74119at2"/>
<dbReference type="RefSeq" id="WP_110887997.1">
    <property type="nucleotide sequence ID" value="NZ_QJSX01000015.1"/>
</dbReference>
<comment type="caution">
    <text evidence="2">The sequence shown here is derived from an EMBL/GenBank/DDBJ whole genome shotgun (WGS) entry which is preliminary data.</text>
</comment>
<dbReference type="InterPro" id="IPR051677">
    <property type="entry name" value="AfsR-DnrI-RedD_regulator"/>
</dbReference>
<dbReference type="EMBL" id="QJSX01000015">
    <property type="protein sequence ID" value="PYE51077.1"/>
    <property type="molecule type" value="Genomic_DNA"/>
</dbReference>
<dbReference type="InterPro" id="IPR011990">
    <property type="entry name" value="TPR-like_helical_dom_sf"/>
</dbReference>
<dbReference type="Pfam" id="PF03704">
    <property type="entry name" value="BTAD"/>
    <property type="match status" value="1"/>
</dbReference>
<keyword evidence="2" id="KW-0238">DNA-binding</keyword>
<proteinExistence type="predicted"/>
<dbReference type="SMART" id="SM01043">
    <property type="entry name" value="BTAD"/>
    <property type="match status" value="1"/>
</dbReference>
<gene>
    <name evidence="2" type="ORF">DES52_1156</name>
</gene>
<sequence>MTTLADVTTFADVTASSPDFTVRLLGHPLVRDEGGEWRLLERKAAALLALEGAMKRGRLVTLLWPDTREAAARNNLVHLLRKLHQLANFVLVEGRELLSLAPSVRVDVHALQLGGAALPEDVVHATLLGTHSFDDCQDLEEWVACERERLEEWCLLALGERARTLEEAGAYDAALACVLRLLDLDPFSEDAYYRLMRLHALRGNRHRALRAFDRLCDLLRRELNAEPLRATVDLARTIRSADLSFVAPNLVSRGVQA</sequence>
<dbReference type="SUPFAM" id="SSF48452">
    <property type="entry name" value="TPR-like"/>
    <property type="match status" value="1"/>
</dbReference>
<dbReference type="Gene3D" id="1.10.10.10">
    <property type="entry name" value="Winged helix-like DNA-binding domain superfamily/Winged helix DNA-binding domain"/>
    <property type="match status" value="1"/>
</dbReference>
<keyword evidence="3" id="KW-1185">Reference proteome</keyword>
<dbReference type="Gene3D" id="1.25.40.10">
    <property type="entry name" value="Tetratricopeptide repeat domain"/>
    <property type="match status" value="1"/>
</dbReference>
<dbReference type="PANTHER" id="PTHR35807">
    <property type="entry name" value="TRANSCRIPTIONAL REGULATOR REDD-RELATED"/>
    <property type="match status" value="1"/>
</dbReference>
<accession>A0A318S3Q1</accession>
<dbReference type="InterPro" id="IPR036388">
    <property type="entry name" value="WH-like_DNA-bd_sf"/>
</dbReference>
<name>A0A318S3Q1_9DEIO</name>
<dbReference type="GO" id="GO:0003677">
    <property type="term" value="F:DNA binding"/>
    <property type="evidence" value="ECO:0007669"/>
    <property type="project" value="UniProtKB-KW"/>
</dbReference>
<dbReference type="AlphaFoldDB" id="A0A318S3Q1"/>
<evidence type="ECO:0000313" key="2">
    <source>
        <dbReference type="EMBL" id="PYE51077.1"/>
    </source>
</evidence>
<dbReference type="InterPro" id="IPR005158">
    <property type="entry name" value="BTAD"/>
</dbReference>
<evidence type="ECO:0000259" key="1">
    <source>
        <dbReference type="SMART" id="SM01043"/>
    </source>
</evidence>
<organism evidence="2 3">
    <name type="scientific">Deinococcus yavapaiensis KR-236</name>
    <dbReference type="NCBI Taxonomy" id="694435"/>
    <lineage>
        <taxon>Bacteria</taxon>
        <taxon>Thermotogati</taxon>
        <taxon>Deinococcota</taxon>
        <taxon>Deinococci</taxon>
        <taxon>Deinococcales</taxon>
        <taxon>Deinococcaceae</taxon>
        <taxon>Deinococcus</taxon>
    </lineage>
</organism>
<evidence type="ECO:0000313" key="3">
    <source>
        <dbReference type="Proteomes" id="UP000248326"/>
    </source>
</evidence>